<keyword evidence="3" id="KW-1185">Reference proteome</keyword>
<evidence type="ECO:0000256" key="1">
    <source>
        <dbReference type="SAM" id="MobiDB-lite"/>
    </source>
</evidence>
<dbReference type="EMBL" id="JAGIQL010000014">
    <property type="protein sequence ID" value="MBP0457058.1"/>
    <property type="molecule type" value="Genomic_DNA"/>
</dbReference>
<evidence type="ECO:0000313" key="2">
    <source>
        <dbReference type="EMBL" id="MBP0457058.1"/>
    </source>
</evidence>
<protein>
    <submittedName>
        <fullName evidence="2">Uncharacterized protein</fullName>
    </submittedName>
</protein>
<proteinExistence type="predicted"/>
<comment type="caution">
    <text evidence="2">The sequence shown here is derived from an EMBL/GenBank/DDBJ whole genome shotgun (WGS) entry which is preliminary data.</text>
</comment>
<name>A0A940RWF1_9ACTN</name>
<dbReference type="Proteomes" id="UP000670475">
    <property type="component" value="Unassembled WGS sequence"/>
</dbReference>
<reference evidence="2" key="1">
    <citation type="submission" date="2021-03" db="EMBL/GenBank/DDBJ databases">
        <title>Whole genome sequence of Streptomyces bomunensis MMS17-BM035.</title>
        <authorList>
            <person name="Lee J.H."/>
        </authorList>
    </citation>
    <scope>NUCLEOTIDE SEQUENCE</scope>
    <source>
        <strain evidence="2">MMS17-BM035</strain>
    </source>
</reference>
<feature type="region of interest" description="Disordered" evidence="1">
    <location>
        <begin position="122"/>
        <end position="145"/>
    </location>
</feature>
<sequence>MRRASSRVDDIRLELTGLTLTPASVMLCASPPDEAVELLAEHLAEELADDGWFEADLKRDIWYSNLIHFAGPLADPEALIDWVAARQSLELGSTLHTCVDLIAWSFDGRHMVPTTLGKADLHGSRTRPGAERRFNQLGPAPAVGD</sequence>
<feature type="compositionally biased region" description="Basic and acidic residues" evidence="1">
    <location>
        <begin position="122"/>
        <end position="134"/>
    </location>
</feature>
<evidence type="ECO:0000313" key="3">
    <source>
        <dbReference type="Proteomes" id="UP000670475"/>
    </source>
</evidence>
<organism evidence="2 3">
    <name type="scientific">Streptomyces montanisoli</name>
    <dbReference type="NCBI Taxonomy" id="2798581"/>
    <lineage>
        <taxon>Bacteria</taxon>
        <taxon>Bacillati</taxon>
        <taxon>Actinomycetota</taxon>
        <taxon>Actinomycetes</taxon>
        <taxon>Kitasatosporales</taxon>
        <taxon>Streptomycetaceae</taxon>
        <taxon>Streptomyces</taxon>
    </lineage>
</organism>
<accession>A0A940RWF1</accession>
<gene>
    <name evidence="2" type="ORF">JFN87_06025</name>
</gene>
<dbReference type="AlphaFoldDB" id="A0A940RWF1"/>